<sequence length="336" mass="38898">MSSILFSLPDLFNSYKAWVVKNPQHLNDYEITAKWLSYFIAGRINNSHVVSELVYCLSNLLVFFNDSILNKAKHINLPSSGDTIKVWLTIVEYSEVFFELSAMKLWGKAGKWLVIVAVQVFKCISRLILVYYHKEAIIQTPPISQLDRKNLHRTKPVNDVMQFENSTFTLKHSGRVVRKVENSPPISTRDWKPLQAEVVDEAEDLVLKRKKIIAETIYIAKPLVHLASMGTFGSRAWKPWLISLAMDMTSWQLYNSCKKSKLNSLSNEQKLQISKRTVALLLYLLRSPFYDSYSKDKINSFLMAMSNNLPLVGMVCNPLREYLPFWQSSYFYMWST</sequence>
<keyword evidence="3" id="KW-0576">Peroxisome</keyword>
<dbReference type="OrthoDB" id="2021143at2759"/>
<evidence type="ECO:0000313" key="5">
    <source>
        <dbReference type="Proteomes" id="UP001154078"/>
    </source>
</evidence>
<accession>A0A9P0BCZ9</accession>
<evidence type="ECO:0000313" key="4">
    <source>
        <dbReference type="EMBL" id="CAH0560429.1"/>
    </source>
</evidence>
<organism evidence="4 5">
    <name type="scientific">Brassicogethes aeneus</name>
    <name type="common">Rape pollen beetle</name>
    <name type="synonym">Meligethes aeneus</name>
    <dbReference type="NCBI Taxonomy" id="1431903"/>
    <lineage>
        <taxon>Eukaryota</taxon>
        <taxon>Metazoa</taxon>
        <taxon>Ecdysozoa</taxon>
        <taxon>Arthropoda</taxon>
        <taxon>Hexapoda</taxon>
        <taxon>Insecta</taxon>
        <taxon>Pterygota</taxon>
        <taxon>Neoptera</taxon>
        <taxon>Endopterygota</taxon>
        <taxon>Coleoptera</taxon>
        <taxon>Polyphaga</taxon>
        <taxon>Cucujiformia</taxon>
        <taxon>Nitidulidae</taxon>
        <taxon>Meligethinae</taxon>
        <taxon>Brassicogethes</taxon>
    </lineage>
</organism>
<evidence type="ECO:0000256" key="2">
    <source>
        <dbReference type="ARBA" id="ARBA00018577"/>
    </source>
</evidence>
<comment type="subcellular location">
    <subcellularLocation>
        <location evidence="3">Peroxisome membrane</location>
    </subcellularLocation>
</comment>
<proteinExistence type="inferred from homology"/>
<comment type="similarity">
    <text evidence="1 3">Belongs to the peroxin-16 family.</text>
</comment>
<dbReference type="PANTHER" id="PTHR13299">
    <property type="entry name" value="PEROXISOMAL MEMBRANE PROTEIN PEX16"/>
    <property type="match status" value="1"/>
</dbReference>
<keyword evidence="5" id="KW-1185">Reference proteome</keyword>
<dbReference type="AlphaFoldDB" id="A0A9P0BCZ9"/>
<dbReference type="PANTHER" id="PTHR13299:SF0">
    <property type="entry name" value="PEROXISOMAL MEMBRANE PROTEIN PEX16"/>
    <property type="match status" value="1"/>
</dbReference>
<protein>
    <recommendedName>
        <fullName evidence="2 3">Peroxisomal membrane protein PEX16</fullName>
    </recommendedName>
</protein>
<dbReference type="Proteomes" id="UP001154078">
    <property type="component" value="Chromosome 7"/>
</dbReference>
<gene>
    <name evidence="4" type="ORF">MELIAE_LOCUS10181</name>
</gene>
<dbReference type="EMBL" id="OV121138">
    <property type="protein sequence ID" value="CAH0560429.1"/>
    <property type="molecule type" value="Genomic_DNA"/>
</dbReference>
<dbReference type="GO" id="GO:0007031">
    <property type="term" value="P:peroxisome organization"/>
    <property type="evidence" value="ECO:0007669"/>
    <property type="project" value="UniProtKB-KW"/>
</dbReference>
<evidence type="ECO:0000256" key="1">
    <source>
        <dbReference type="ARBA" id="ARBA00009505"/>
    </source>
</evidence>
<keyword evidence="3" id="KW-0962">Peroxisome biogenesis</keyword>
<name>A0A9P0BCZ9_BRAAE</name>
<dbReference type="InterPro" id="IPR013919">
    <property type="entry name" value="Pex16"/>
</dbReference>
<evidence type="ECO:0000256" key="3">
    <source>
        <dbReference type="RuleBase" id="RU365003"/>
    </source>
</evidence>
<dbReference type="GO" id="GO:0005778">
    <property type="term" value="C:peroxisomal membrane"/>
    <property type="evidence" value="ECO:0007669"/>
    <property type="project" value="UniProtKB-SubCell"/>
</dbReference>
<reference evidence="4" key="1">
    <citation type="submission" date="2021-12" db="EMBL/GenBank/DDBJ databases">
        <authorList>
            <person name="King R."/>
        </authorList>
    </citation>
    <scope>NUCLEOTIDE SEQUENCE</scope>
</reference>
<dbReference type="Pfam" id="PF08610">
    <property type="entry name" value="Pex16"/>
    <property type="match status" value="1"/>
</dbReference>